<dbReference type="Gene3D" id="3.10.105.10">
    <property type="entry name" value="Dipeptide-binding Protein, Domain 3"/>
    <property type="match status" value="1"/>
</dbReference>
<dbReference type="PANTHER" id="PTHR30290">
    <property type="entry name" value="PERIPLASMIC BINDING COMPONENT OF ABC TRANSPORTER"/>
    <property type="match status" value="1"/>
</dbReference>
<evidence type="ECO:0000256" key="1">
    <source>
        <dbReference type="ARBA" id="ARBA00005695"/>
    </source>
</evidence>
<keyword evidence="3" id="KW-0732">Signal</keyword>
<dbReference type="InterPro" id="IPR000914">
    <property type="entry name" value="SBP_5_dom"/>
</dbReference>
<keyword evidence="6" id="KW-1185">Reference proteome</keyword>
<evidence type="ECO:0000313" key="6">
    <source>
        <dbReference type="Proteomes" id="UP001551482"/>
    </source>
</evidence>
<sequence length="476" mass="51538">MLKLSVPADPPSLDPFTTPAYAVAYGNVLSALYDPLVWSDPSTGTIRPHIAESLTPDHDARTWTLIVRTGVTFSDGQLLDAAAVKANWQAHADPATGSAGAVVAAGLRLTVVDPLRLDIELPSPNRHFDRAVANNLAYIASPRALTDLASLREHPVGAGPFVLAERVPGQRLTLRRNPNYWQAGRPYLDGIDIRVPAAGTTPPSMVAAKDADLVSFSDPAQAKEAADLELGVVRLQLGGGLLLVFNTRRPPFDNPAARRAVVYSLSADEMNRRFFQGLGTPARGVFDSTSPLASNQLMPRENDPEAARAAFDTITAGGTRPFRFSFLLVGGGQDSQASYTQQQVQRFPGVQMQIEDVDTPTLIRRLLSDDFDMAVSGMWMTDPEPVLYDFLRPGSPTNISGYSNADVTAAMTAGRLATDSDTRRVAYTRVQVRLNEDVPFWVYQEAASTVVFAPAVTGVQAYNDGLVLFDRIGMRR</sequence>
<accession>A0ABV3DT02</accession>
<organism evidence="5 6">
    <name type="scientific">Streptodolium elevatio</name>
    <dbReference type="NCBI Taxonomy" id="3157996"/>
    <lineage>
        <taxon>Bacteria</taxon>
        <taxon>Bacillati</taxon>
        <taxon>Actinomycetota</taxon>
        <taxon>Actinomycetes</taxon>
        <taxon>Kitasatosporales</taxon>
        <taxon>Streptomycetaceae</taxon>
        <taxon>Streptodolium</taxon>
    </lineage>
</organism>
<evidence type="ECO:0000313" key="5">
    <source>
        <dbReference type="EMBL" id="MEU8138887.1"/>
    </source>
</evidence>
<dbReference type="CDD" id="cd00995">
    <property type="entry name" value="PBP2_NikA_DppA_OppA_like"/>
    <property type="match status" value="1"/>
</dbReference>
<evidence type="ECO:0000259" key="4">
    <source>
        <dbReference type="Pfam" id="PF00496"/>
    </source>
</evidence>
<dbReference type="InterPro" id="IPR039424">
    <property type="entry name" value="SBP_5"/>
</dbReference>
<dbReference type="InterPro" id="IPR030678">
    <property type="entry name" value="Peptide/Ni-bd"/>
</dbReference>
<evidence type="ECO:0000256" key="3">
    <source>
        <dbReference type="ARBA" id="ARBA00022729"/>
    </source>
</evidence>
<dbReference type="EMBL" id="JBEZFP010000144">
    <property type="protein sequence ID" value="MEU8138887.1"/>
    <property type="molecule type" value="Genomic_DNA"/>
</dbReference>
<evidence type="ECO:0000256" key="2">
    <source>
        <dbReference type="ARBA" id="ARBA00022448"/>
    </source>
</evidence>
<comment type="caution">
    <text evidence="5">The sequence shown here is derived from an EMBL/GenBank/DDBJ whole genome shotgun (WGS) entry which is preliminary data.</text>
</comment>
<dbReference type="PIRSF" id="PIRSF002741">
    <property type="entry name" value="MppA"/>
    <property type="match status" value="1"/>
</dbReference>
<reference evidence="5 6" key="1">
    <citation type="submission" date="2024-06" db="EMBL/GenBank/DDBJ databases">
        <title>The Natural Products Discovery Center: Release of the First 8490 Sequenced Strains for Exploring Actinobacteria Biosynthetic Diversity.</title>
        <authorList>
            <person name="Kalkreuter E."/>
            <person name="Kautsar S.A."/>
            <person name="Yang D."/>
            <person name="Bader C.D."/>
            <person name="Teijaro C.N."/>
            <person name="Fluegel L."/>
            <person name="Davis C.M."/>
            <person name="Simpson J.R."/>
            <person name="Lauterbach L."/>
            <person name="Steele A.D."/>
            <person name="Gui C."/>
            <person name="Meng S."/>
            <person name="Li G."/>
            <person name="Viehrig K."/>
            <person name="Ye F."/>
            <person name="Su P."/>
            <person name="Kiefer A.F."/>
            <person name="Nichols A."/>
            <person name="Cepeda A.J."/>
            <person name="Yan W."/>
            <person name="Fan B."/>
            <person name="Jiang Y."/>
            <person name="Adhikari A."/>
            <person name="Zheng C.-J."/>
            <person name="Schuster L."/>
            <person name="Cowan T.M."/>
            <person name="Smanski M.J."/>
            <person name="Chevrette M.G."/>
            <person name="De Carvalho L.P.S."/>
            <person name="Shen B."/>
        </authorList>
    </citation>
    <scope>NUCLEOTIDE SEQUENCE [LARGE SCALE GENOMIC DNA]</scope>
    <source>
        <strain evidence="5 6">NPDC048946</strain>
    </source>
</reference>
<proteinExistence type="inferred from homology"/>
<dbReference type="Gene3D" id="3.40.190.10">
    <property type="entry name" value="Periplasmic binding protein-like II"/>
    <property type="match status" value="1"/>
</dbReference>
<dbReference type="Pfam" id="PF00496">
    <property type="entry name" value="SBP_bac_5"/>
    <property type="match status" value="1"/>
</dbReference>
<dbReference type="PANTHER" id="PTHR30290:SF9">
    <property type="entry name" value="OLIGOPEPTIDE-BINDING PROTEIN APPA"/>
    <property type="match status" value="1"/>
</dbReference>
<comment type="similarity">
    <text evidence="1">Belongs to the bacterial solute-binding protein 5 family.</text>
</comment>
<dbReference type="Proteomes" id="UP001551482">
    <property type="component" value="Unassembled WGS sequence"/>
</dbReference>
<dbReference type="SUPFAM" id="SSF53850">
    <property type="entry name" value="Periplasmic binding protein-like II"/>
    <property type="match status" value="1"/>
</dbReference>
<protein>
    <submittedName>
        <fullName evidence="5">ABC transporter substrate-binding protein</fullName>
    </submittedName>
</protein>
<gene>
    <name evidence="5" type="ORF">AB0C36_35975</name>
</gene>
<feature type="domain" description="Solute-binding protein family 5" evidence="4">
    <location>
        <begin position="46"/>
        <end position="393"/>
    </location>
</feature>
<keyword evidence="2" id="KW-0813">Transport</keyword>
<name>A0ABV3DT02_9ACTN</name>
<dbReference type="RefSeq" id="WP_358362643.1">
    <property type="nucleotide sequence ID" value="NZ_JBEZFP010000144.1"/>
</dbReference>